<feature type="non-terminal residue" evidence="1">
    <location>
        <position position="53"/>
    </location>
</feature>
<comment type="caution">
    <text evidence="1">The sequence shown here is derived from an EMBL/GenBank/DDBJ whole genome shotgun (WGS) entry which is preliminary data.</text>
</comment>
<keyword evidence="2" id="KW-1185">Reference proteome</keyword>
<dbReference type="EMBL" id="JAJJMB010004025">
    <property type="protein sequence ID" value="KAI3944732.1"/>
    <property type="molecule type" value="Genomic_DNA"/>
</dbReference>
<dbReference type="Proteomes" id="UP001202328">
    <property type="component" value="Unassembled WGS sequence"/>
</dbReference>
<evidence type="ECO:0000313" key="2">
    <source>
        <dbReference type="Proteomes" id="UP001202328"/>
    </source>
</evidence>
<proteinExistence type="predicted"/>
<gene>
    <name evidence="1" type="ORF">MKW98_021190</name>
</gene>
<name>A0AAD4TA48_9MAGN</name>
<feature type="non-terminal residue" evidence="1">
    <location>
        <position position="1"/>
    </location>
</feature>
<evidence type="ECO:0000313" key="1">
    <source>
        <dbReference type="EMBL" id="KAI3944732.1"/>
    </source>
</evidence>
<sequence>VENKELFVEYNQLIVEYKENKDSVRRDRQDVNKSGKLIGLEVWENGFVSDLKL</sequence>
<protein>
    <submittedName>
        <fullName evidence="1">Uncharacterized protein</fullName>
    </submittedName>
</protein>
<accession>A0AAD4TA48</accession>
<organism evidence="1 2">
    <name type="scientific">Papaver atlanticum</name>
    <dbReference type="NCBI Taxonomy" id="357466"/>
    <lineage>
        <taxon>Eukaryota</taxon>
        <taxon>Viridiplantae</taxon>
        <taxon>Streptophyta</taxon>
        <taxon>Embryophyta</taxon>
        <taxon>Tracheophyta</taxon>
        <taxon>Spermatophyta</taxon>
        <taxon>Magnoliopsida</taxon>
        <taxon>Ranunculales</taxon>
        <taxon>Papaveraceae</taxon>
        <taxon>Papaveroideae</taxon>
        <taxon>Papaver</taxon>
    </lineage>
</organism>
<reference evidence="1" key="1">
    <citation type="submission" date="2022-04" db="EMBL/GenBank/DDBJ databases">
        <title>A functionally conserved STORR gene fusion in Papaver species that diverged 16.8 million years ago.</title>
        <authorList>
            <person name="Catania T."/>
        </authorList>
    </citation>
    <scope>NUCLEOTIDE SEQUENCE</scope>
    <source>
        <strain evidence="1">S-188037</strain>
    </source>
</reference>
<dbReference type="AlphaFoldDB" id="A0AAD4TA48"/>